<reference evidence="2" key="1">
    <citation type="submission" date="2014-12" db="EMBL/GenBank/DDBJ databases">
        <title>Parallel Evolution in Life History Adaptation Evident in the Tissue-Specific Poeciliopsis prolifica transcriptome.</title>
        <authorList>
            <person name="Jue N.K."/>
            <person name="Foley R.J."/>
            <person name="Obergfell C."/>
            <person name="Reznick D.N."/>
            <person name="O'Neill R.J."/>
            <person name="O'Neill M.J."/>
        </authorList>
    </citation>
    <scope>NUCLEOTIDE SEQUENCE</scope>
</reference>
<dbReference type="AlphaFoldDB" id="A0A0S7EM38"/>
<proteinExistence type="predicted"/>
<feature type="compositionally biased region" description="Basic and acidic residues" evidence="1">
    <location>
        <begin position="72"/>
        <end position="88"/>
    </location>
</feature>
<name>A0A0S7EM38_9TELE</name>
<dbReference type="EMBL" id="GBYX01475661">
    <property type="protein sequence ID" value="JAO06015.1"/>
    <property type="molecule type" value="Transcribed_RNA"/>
</dbReference>
<organism evidence="2">
    <name type="scientific">Poeciliopsis prolifica</name>
    <name type="common">blackstripe livebearer</name>
    <dbReference type="NCBI Taxonomy" id="188132"/>
    <lineage>
        <taxon>Eukaryota</taxon>
        <taxon>Metazoa</taxon>
        <taxon>Chordata</taxon>
        <taxon>Craniata</taxon>
        <taxon>Vertebrata</taxon>
        <taxon>Euteleostomi</taxon>
        <taxon>Actinopterygii</taxon>
        <taxon>Neopterygii</taxon>
        <taxon>Teleostei</taxon>
        <taxon>Neoteleostei</taxon>
        <taxon>Acanthomorphata</taxon>
        <taxon>Ovalentaria</taxon>
        <taxon>Atherinomorphae</taxon>
        <taxon>Cyprinodontiformes</taxon>
        <taxon>Poeciliidae</taxon>
        <taxon>Poeciliinae</taxon>
        <taxon>Poeciliopsis</taxon>
    </lineage>
</organism>
<evidence type="ECO:0000256" key="1">
    <source>
        <dbReference type="SAM" id="MobiDB-lite"/>
    </source>
</evidence>
<gene>
    <name evidence="2" type="primary">PPUP8181</name>
</gene>
<accession>A0A0S7EM38</accession>
<evidence type="ECO:0000313" key="2">
    <source>
        <dbReference type="EMBL" id="JAO06015.1"/>
    </source>
</evidence>
<protein>
    <submittedName>
        <fullName evidence="2">PPUP8181</fullName>
    </submittedName>
</protein>
<feature type="region of interest" description="Disordered" evidence="1">
    <location>
        <begin position="22"/>
        <end position="90"/>
    </location>
</feature>
<sequence>MQFKSGGSGRIRLCMNPPLIININGNQSEPEPQRPAALTTQTETPSIRLVALSPKQQENDLDPRLTAGRRNRWTDTDRTHRTDSEHVKTERHRAFLTLKCLFTDGFMSKNPPASTAANVLAS</sequence>